<evidence type="ECO:0000256" key="6">
    <source>
        <dbReference type="ARBA" id="ARBA00023170"/>
    </source>
</evidence>
<dbReference type="Pfam" id="PF01094">
    <property type="entry name" value="ANF_receptor"/>
    <property type="match status" value="1"/>
</dbReference>
<evidence type="ECO:0000313" key="11">
    <source>
        <dbReference type="Proteomes" id="UP000694865"/>
    </source>
</evidence>
<keyword evidence="7" id="KW-0325">Glycoprotein</keyword>
<comment type="subcellular location">
    <subcellularLocation>
        <location evidence="1">Membrane</location>
    </subcellularLocation>
</comment>
<dbReference type="Proteomes" id="UP000694865">
    <property type="component" value="Unplaced"/>
</dbReference>
<evidence type="ECO:0000256" key="7">
    <source>
        <dbReference type="ARBA" id="ARBA00023180"/>
    </source>
</evidence>
<evidence type="ECO:0000256" key="9">
    <source>
        <dbReference type="SAM" id="Phobius"/>
    </source>
</evidence>
<organism evidence="11 12">
    <name type="scientific">Saccoglossus kowalevskii</name>
    <name type="common">Acorn worm</name>
    <dbReference type="NCBI Taxonomy" id="10224"/>
    <lineage>
        <taxon>Eukaryota</taxon>
        <taxon>Metazoa</taxon>
        <taxon>Hemichordata</taxon>
        <taxon>Enteropneusta</taxon>
        <taxon>Harrimaniidae</taxon>
        <taxon>Saccoglossus</taxon>
    </lineage>
</organism>
<dbReference type="Gene3D" id="3.40.50.2300">
    <property type="match status" value="1"/>
</dbReference>
<keyword evidence="2 9" id="KW-0812">Transmembrane</keyword>
<keyword evidence="6" id="KW-0675">Receptor</keyword>
<dbReference type="InterPro" id="IPR001828">
    <property type="entry name" value="ANF_lig-bd_rcpt"/>
</dbReference>
<proteinExistence type="predicted"/>
<name>A0ABM0GMA5_SACKO</name>
<keyword evidence="3 9" id="KW-1133">Transmembrane helix</keyword>
<gene>
    <name evidence="12" type="primary">LOC100371913</name>
</gene>
<evidence type="ECO:0000259" key="10">
    <source>
        <dbReference type="Pfam" id="PF01094"/>
    </source>
</evidence>
<keyword evidence="8" id="KW-0807">Transducer</keyword>
<dbReference type="GeneID" id="100371913"/>
<evidence type="ECO:0000313" key="12">
    <source>
        <dbReference type="RefSeq" id="XP_002733053.1"/>
    </source>
</evidence>
<reference evidence="12" key="1">
    <citation type="submission" date="2025-08" db="UniProtKB">
        <authorList>
            <consortium name="RefSeq"/>
        </authorList>
    </citation>
    <scope>IDENTIFICATION</scope>
    <source>
        <tissue evidence="12">Testes</tissue>
    </source>
</reference>
<keyword evidence="5 9" id="KW-0472">Membrane</keyword>
<protein>
    <submittedName>
        <fullName evidence="12">Gamma-aminobutyric acid type B receptor subunit 2-like</fullName>
    </submittedName>
</protein>
<dbReference type="SUPFAM" id="SSF53822">
    <property type="entry name" value="Periplasmic binding protein-like I"/>
    <property type="match status" value="1"/>
</dbReference>
<keyword evidence="4" id="KW-0297">G-protein coupled receptor</keyword>
<dbReference type="RefSeq" id="XP_002733053.1">
    <property type="nucleotide sequence ID" value="XM_002733007.1"/>
</dbReference>
<evidence type="ECO:0000256" key="1">
    <source>
        <dbReference type="ARBA" id="ARBA00004370"/>
    </source>
</evidence>
<evidence type="ECO:0000256" key="5">
    <source>
        <dbReference type="ARBA" id="ARBA00023136"/>
    </source>
</evidence>
<feature type="transmembrane region" description="Helical" evidence="9">
    <location>
        <begin position="173"/>
        <end position="198"/>
    </location>
</feature>
<dbReference type="InterPro" id="IPR028082">
    <property type="entry name" value="Peripla_BP_I"/>
</dbReference>
<dbReference type="InterPro" id="IPR002455">
    <property type="entry name" value="GPCR3_GABA-B"/>
</dbReference>
<evidence type="ECO:0000256" key="2">
    <source>
        <dbReference type="ARBA" id="ARBA00022692"/>
    </source>
</evidence>
<evidence type="ECO:0000256" key="4">
    <source>
        <dbReference type="ARBA" id="ARBA00023040"/>
    </source>
</evidence>
<evidence type="ECO:0000256" key="3">
    <source>
        <dbReference type="ARBA" id="ARBA00022989"/>
    </source>
</evidence>
<dbReference type="PANTHER" id="PTHR10519:SF20">
    <property type="entry name" value="G-PROTEIN COUPLED RECEPTOR 156-RELATED"/>
    <property type="match status" value="1"/>
</dbReference>
<sequence>MLYDPSNATTITGGTVAEYYQRYLDWNSTAMYGTNVWGTPGYDSVWAVALALNNSMQEIEKQVIYDDNGTFIRYKRLEDFTYSDDVMLNAFKSAMNNVSFHGVTGPLQFDEHGERQGTVIVHQTQGGRRVTVALYRDVSATLEFDNNPIQWMAGPPVDGMTWYIEELRVGLPIYITFCVLASLGLVMALFFLVMNIVYRDHG</sequence>
<keyword evidence="11" id="KW-1185">Reference proteome</keyword>
<feature type="domain" description="Receptor ligand binding region" evidence="10">
    <location>
        <begin position="28"/>
        <end position="126"/>
    </location>
</feature>
<dbReference type="PRINTS" id="PR01176">
    <property type="entry name" value="GABABRECEPTR"/>
</dbReference>
<accession>A0ABM0GMA5</accession>
<dbReference type="PANTHER" id="PTHR10519">
    <property type="entry name" value="GABA-B RECEPTOR"/>
    <property type="match status" value="1"/>
</dbReference>
<evidence type="ECO:0000256" key="8">
    <source>
        <dbReference type="ARBA" id="ARBA00023224"/>
    </source>
</evidence>